<sequence length="295" mass="31607">MNQKSWATIGVVFLAGIMIFSTFAGFVMRGGGPAETATSAAWNPSDFGVSGRLINWDFESLGDALGMYPEDLVFAFWVNLTASENLTEAAALVLPPAVGLTLRDLVDLYPSPIDRVAWGFYGDETAEFHWTKPASVGAHGLAIIYKGYQIIPLGSTDLYSVMGMPVLFGSEATVKTVLDVISGDAPTTDGFVLPYDETDDLQISVLGEKAATTNPNLVPPLGGDYLESYLGISPTDDRYMLTAKYLSPGAGSERRLNELAEIHGLQMYSEGDTVIVSGLIETQNLQETLGAFIAP</sequence>
<feature type="transmembrane region" description="Helical" evidence="1">
    <location>
        <begin position="6"/>
        <end position="27"/>
    </location>
</feature>
<organism evidence="2 5">
    <name type="scientific">Methanothrix harundinacea</name>
    <dbReference type="NCBI Taxonomy" id="301375"/>
    <lineage>
        <taxon>Archaea</taxon>
        <taxon>Methanobacteriati</taxon>
        <taxon>Methanobacteriota</taxon>
        <taxon>Stenosarchaea group</taxon>
        <taxon>Methanomicrobia</taxon>
        <taxon>Methanotrichales</taxon>
        <taxon>Methanotrichaceae</taxon>
        <taxon>Methanothrix</taxon>
    </lineage>
</organism>
<evidence type="ECO:0000256" key="1">
    <source>
        <dbReference type="SAM" id="Phobius"/>
    </source>
</evidence>
<protein>
    <submittedName>
        <fullName evidence="2">Uncharacterized protein</fullName>
    </submittedName>
</protein>
<evidence type="ECO:0000313" key="2">
    <source>
        <dbReference type="EMBL" id="KUK45546.1"/>
    </source>
</evidence>
<reference evidence="3" key="1">
    <citation type="journal article" date="2015" name="MBio">
        <title>Genome-resolved metagenomic analysis reveals roles for candidate phyla and other microbial community members in biogeochemical transformations in oil reservoirs.</title>
        <authorList>
            <person name="Hu P."/>
            <person name="Tom L."/>
            <person name="Singh A."/>
            <person name="Thomas B.C."/>
            <person name="Baker B.J."/>
            <person name="Piceno Y.M."/>
            <person name="Andersen G.L."/>
            <person name="Banfield J.F."/>
        </authorList>
    </citation>
    <scope>NUCLEOTIDE SEQUENCE [LARGE SCALE GENOMIC DNA]</scope>
    <source>
        <strain evidence="3">56_747</strain>
    </source>
</reference>
<reference evidence="4 5" key="2">
    <citation type="journal article" date="2015" name="MBio">
        <title>Genome-Resolved Metagenomic Analysis Reveals Roles for Candidate Phyla and Other Microbial Community Members in Biogeochemical Transformations in Oil Reservoirs.</title>
        <authorList>
            <person name="Hu P."/>
            <person name="Tom L."/>
            <person name="Singh A."/>
            <person name="Thomas B.C."/>
            <person name="Baker B.J."/>
            <person name="Piceno Y.M."/>
            <person name="Andersen G.L."/>
            <person name="Banfield J.F."/>
        </authorList>
    </citation>
    <scope>NUCLEOTIDE SEQUENCE [LARGE SCALE GENOMIC DNA]</scope>
    <source>
        <strain evidence="2">57_489</strain>
    </source>
</reference>
<dbReference type="Proteomes" id="UP000057043">
    <property type="component" value="Unassembled WGS sequence"/>
</dbReference>
<evidence type="ECO:0000313" key="4">
    <source>
        <dbReference type="Proteomes" id="UP000053961"/>
    </source>
</evidence>
<evidence type="ECO:0000313" key="5">
    <source>
        <dbReference type="Proteomes" id="UP000057043"/>
    </source>
</evidence>
<evidence type="ECO:0000313" key="3">
    <source>
        <dbReference type="EMBL" id="KUK96775.1"/>
    </source>
</evidence>
<dbReference type="AlphaFoldDB" id="A0A101FW37"/>
<dbReference type="EMBL" id="LGHB01000008">
    <property type="protein sequence ID" value="KUK96775.1"/>
    <property type="molecule type" value="Genomic_DNA"/>
</dbReference>
<keyword evidence="1" id="KW-1133">Transmembrane helix</keyword>
<keyword evidence="1" id="KW-0812">Transmembrane</keyword>
<accession>A0A101FW37</accession>
<dbReference type="EMBL" id="LGFT01000001">
    <property type="protein sequence ID" value="KUK45546.1"/>
    <property type="molecule type" value="Genomic_DNA"/>
</dbReference>
<dbReference type="PATRIC" id="fig|301375.6.peg.2203"/>
<comment type="caution">
    <text evidence="2">The sequence shown here is derived from an EMBL/GenBank/DDBJ whole genome shotgun (WGS) entry which is preliminary data.</text>
</comment>
<dbReference type="Proteomes" id="UP000053961">
    <property type="component" value="Unassembled WGS sequence"/>
</dbReference>
<gene>
    <name evidence="2" type="ORF">XD72_0020</name>
    <name evidence="3" type="ORF">XE07_0861</name>
</gene>
<name>A0A101FW37_9EURY</name>
<proteinExistence type="predicted"/>
<keyword evidence="1" id="KW-0472">Membrane</keyword>